<gene>
    <name evidence="2" type="primary">estA_2</name>
    <name evidence="2" type="ORF">D7316_04052</name>
</gene>
<dbReference type="GO" id="GO:0016042">
    <property type="term" value="P:lipid catabolic process"/>
    <property type="evidence" value="ECO:0007669"/>
    <property type="project" value="InterPro"/>
</dbReference>
<dbReference type="SUPFAM" id="SSF53474">
    <property type="entry name" value="alpha/beta-Hydrolases"/>
    <property type="match status" value="1"/>
</dbReference>
<dbReference type="PANTHER" id="PTHR32015:SF1">
    <property type="entry name" value="LIPASE"/>
    <property type="match status" value="1"/>
</dbReference>
<dbReference type="InterPro" id="IPR002918">
    <property type="entry name" value="Lipase_EstA/Esterase_EstB"/>
</dbReference>
<evidence type="ECO:0000256" key="1">
    <source>
        <dbReference type="SAM" id="SignalP"/>
    </source>
</evidence>
<keyword evidence="1" id="KW-0732">Signal</keyword>
<dbReference type="EC" id="3.1.1.3" evidence="2"/>
<organism evidence="2 3">
    <name type="scientific">Gordonia insulae</name>
    <dbReference type="NCBI Taxonomy" id="2420509"/>
    <lineage>
        <taxon>Bacteria</taxon>
        <taxon>Bacillati</taxon>
        <taxon>Actinomycetota</taxon>
        <taxon>Actinomycetes</taxon>
        <taxon>Mycobacteriales</taxon>
        <taxon>Gordoniaceae</taxon>
        <taxon>Gordonia</taxon>
    </lineage>
</organism>
<dbReference type="Pfam" id="PF01674">
    <property type="entry name" value="Lipase_2"/>
    <property type="match status" value="1"/>
</dbReference>
<keyword evidence="2" id="KW-0378">Hydrolase</keyword>
<dbReference type="PROSITE" id="PS51257">
    <property type="entry name" value="PROKAR_LIPOPROTEIN"/>
    <property type="match status" value="1"/>
</dbReference>
<keyword evidence="3" id="KW-1185">Reference proteome</keyword>
<dbReference type="InterPro" id="IPR029058">
    <property type="entry name" value="AB_hydrolase_fold"/>
</dbReference>
<protein>
    <submittedName>
        <fullName evidence="2">Lipase EstA</fullName>
        <ecNumber evidence="2">3.1.1.3</ecNumber>
    </submittedName>
</protein>
<dbReference type="Proteomes" id="UP000271469">
    <property type="component" value="Chromosome"/>
</dbReference>
<feature type="chain" id="PRO_5018276915" evidence="1">
    <location>
        <begin position="39"/>
        <end position="325"/>
    </location>
</feature>
<dbReference type="EMBL" id="CP033972">
    <property type="protein sequence ID" value="AZG47442.1"/>
    <property type="molecule type" value="Genomic_DNA"/>
</dbReference>
<dbReference type="RefSeq" id="WP_124709801.1">
    <property type="nucleotide sequence ID" value="NZ_CP033972.1"/>
</dbReference>
<dbReference type="OrthoDB" id="8871309at2"/>
<proteinExistence type="predicted"/>
<dbReference type="PANTHER" id="PTHR32015">
    <property type="entry name" value="FASTING INDUCED LIPASE"/>
    <property type="match status" value="1"/>
</dbReference>
<dbReference type="GO" id="GO:0004806">
    <property type="term" value="F:triacylglycerol lipase activity"/>
    <property type="evidence" value="ECO:0007669"/>
    <property type="project" value="UniProtKB-EC"/>
</dbReference>
<dbReference type="Gene3D" id="3.40.50.1820">
    <property type="entry name" value="alpha/beta hydrolase"/>
    <property type="match status" value="1"/>
</dbReference>
<evidence type="ECO:0000313" key="3">
    <source>
        <dbReference type="Proteomes" id="UP000271469"/>
    </source>
</evidence>
<name>A0A3G8JSH2_9ACTN</name>
<reference evidence="2 3" key="1">
    <citation type="submission" date="2018-11" db="EMBL/GenBank/DDBJ databases">
        <title>Gordonia insulae sp. nov., isolated from an island soil.</title>
        <authorList>
            <person name="Kim Y.S."/>
            <person name="Kim S.B."/>
        </authorList>
    </citation>
    <scope>NUCLEOTIDE SEQUENCE [LARGE SCALE GENOMIC DNA]</scope>
    <source>
        <strain evidence="2 3">MMS17-SY073</strain>
    </source>
</reference>
<feature type="signal peptide" evidence="1">
    <location>
        <begin position="1"/>
        <end position="38"/>
    </location>
</feature>
<sequence length="325" mass="34035">MSIIRSTGVTSRAVRAGATIAMVIACALAVLGAGPASAAPRAPLPESYNFFSGIPPELAHPGGSLPGSNDFTCRPSARHPRPVVLVHGTGGSQQTNWGAYVAMLANRGYCVFALTYGALPGAPWPVSAIGGMTRMEPSAAALSRFVDRVLASTGAKTVDLVGHSQGTYMPTYYLKYLGGAPKVTKYVSLAPLWRGSFEGTPFVPLAKAILGDADMPICAACGQMGAGTPMNAAIWRGGSPYVRGIDYTNISTRYDELVVPYTAGQVPGRAGEQVRNIVVQDSCPQDHSEHMAIAGSRRAAFMVLNALDPAHPVRVPCEYVPPFTG</sequence>
<dbReference type="KEGG" id="gom:D7316_04052"/>
<dbReference type="AlphaFoldDB" id="A0A3G8JSH2"/>
<evidence type="ECO:0000313" key="2">
    <source>
        <dbReference type="EMBL" id="AZG47442.1"/>
    </source>
</evidence>
<accession>A0A3G8JSH2</accession>